<reference evidence="2" key="1">
    <citation type="journal article" date="2020" name="mSystems">
        <title>Genome- and Community-Level Interaction Insights into Carbon Utilization and Element Cycling Functions of Hydrothermarchaeota in Hydrothermal Sediment.</title>
        <authorList>
            <person name="Zhou Z."/>
            <person name="Liu Y."/>
            <person name="Xu W."/>
            <person name="Pan J."/>
            <person name="Luo Z.H."/>
            <person name="Li M."/>
        </authorList>
    </citation>
    <scope>NUCLEOTIDE SEQUENCE [LARGE SCALE GENOMIC DNA]</scope>
    <source>
        <strain evidence="2">SpSt-418</strain>
    </source>
</reference>
<dbReference type="PANTHER" id="PTHR48079:SF6">
    <property type="entry name" value="NAD(P)-BINDING DOMAIN-CONTAINING PROTEIN-RELATED"/>
    <property type="match status" value="1"/>
</dbReference>
<dbReference type="CDD" id="cd05262">
    <property type="entry name" value="SDR_a7"/>
    <property type="match status" value="1"/>
</dbReference>
<dbReference type="InterPro" id="IPR001509">
    <property type="entry name" value="Epimerase_deHydtase"/>
</dbReference>
<dbReference type="Gene3D" id="3.40.50.720">
    <property type="entry name" value="NAD(P)-binding Rossmann-like Domain"/>
    <property type="match status" value="1"/>
</dbReference>
<dbReference type="AlphaFoldDB" id="A0A7C3KH71"/>
<accession>A0A7C3KH71</accession>
<dbReference type="PANTHER" id="PTHR48079">
    <property type="entry name" value="PROTEIN YEEZ"/>
    <property type="match status" value="1"/>
</dbReference>
<dbReference type="GO" id="GO:0005737">
    <property type="term" value="C:cytoplasm"/>
    <property type="evidence" value="ECO:0007669"/>
    <property type="project" value="TreeGrafter"/>
</dbReference>
<feature type="domain" description="NAD-dependent epimerase/dehydratase" evidence="1">
    <location>
        <begin position="3"/>
        <end position="209"/>
    </location>
</feature>
<proteinExistence type="predicted"/>
<evidence type="ECO:0000313" key="2">
    <source>
        <dbReference type="EMBL" id="HFN00251.1"/>
    </source>
</evidence>
<sequence length="297" mass="31569">MKVFLTGATGYIGGAIATALQAANHEVLGLARSTTAEEKLRKQHIQPIQGNLHDSESLINGAQQSDAVIHVAASNDAEIAKLDRQAVEIFLSTLEGTGKPFIYTSGTWILGNTGDTIADENSPVNPTPLIAWRAEIEPMVLAAKARNIRTSVIRPALVYGYGGGLVTMLVQSGLQQGVVQFVGDGQNRWTLIHVEDLARCYVAALDHAPSGSLFIAADDRQIVPLQRIAEAASDVAGVPGQARSWALTDAQQAMGAFADALVLDQQVSAAKARQVLNWQPQAPSLFDELKGGSYAIH</sequence>
<gene>
    <name evidence="2" type="ORF">ENR64_21400</name>
</gene>
<dbReference type="InterPro" id="IPR036291">
    <property type="entry name" value="NAD(P)-bd_dom_sf"/>
</dbReference>
<dbReference type="Pfam" id="PF01370">
    <property type="entry name" value="Epimerase"/>
    <property type="match status" value="1"/>
</dbReference>
<dbReference type="GO" id="GO:0004029">
    <property type="term" value="F:aldehyde dehydrogenase (NAD+) activity"/>
    <property type="evidence" value="ECO:0007669"/>
    <property type="project" value="TreeGrafter"/>
</dbReference>
<name>A0A7C3KH71_9CYAN</name>
<protein>
    <submittedName>
        <fullName evidence="2">SDR family oxidoreductase</fullName>
    </submittedName>
</protein>
<organism evidence="2">
    <name type="scientific">Oscillatoriales cyanobacterium SpSt-418</name>
    <dbReference type="NCBI Taxonomy" id="2282169"/>
    <lineage>
        <taxon>Bacteria</taxon>
        <taxon>Bacillati</taxon>
        <taxon>Cyanobacteriota</taxon>
        <taxon>Cyanophyceae</taxon>
        <taxon>Oscillatoriophycideae</taxon>
        <taxon>Oscillatoriales</taxon>
    </lineage>
</organism>
<comment type="caution">
    <text evidence="2">The sequence shown here is derived from an EMBL/GenBank/DDBJ whole genome shotgun (WGS) entry which is preliminary data.</text>
</comment>
<evidence type="ECO:0000259" key="1">
    <source>
        <dbReference type="Pfam" id="PF01370"/>
    </source>
</evidence>
<dbReference type="EMBL" id="DSRU01000308">
    <property type="protein sequence ID" value="HFN00251.1"/>
    <property type="molecule type" value="Genomic_DNA"/>
</dbReference>
<dbReference type="SUPFAM" id="SSF51735">
    <property type="entry name" value="NAD(P)-binding Rossmann-fold domains"/>
    <property type="match status" value="1"/>
</dbReference>
<dbReference type="InterPro" id="IPR051783">
    <property type="entry name" value="NAD(P)-dependent_oxidoreduct"/>
</dbReference>